<dbReference type="RefSeq" id="WP_132210875.1">
    <property type="nucleotide sequence ID" value="NZ_SLWN01000007.1"/>
</dbReference>
<comment type="caution">
    <text evidence="2">The sequence shown here is derived from an EMBL/GenBank/DDBJ whole genome shotgun (WGS) entry which is preliminary data.</text>
</comment>
<dbReference type="InterPro" id="IPR032466">
    <property type="entry name" value="Metal_Hydrolase"/>
</dbReference>
<reference evidence="2 3" key="1">
    <citation type="journal article" date="2015" name="Stand. Genomic Sci.">
        <title>Genomic Encyclopedia of Bacterial and Archaeal Type Strains, Phase III: the genomes of soil and plant-associated and newly described type strains.</title>
        <authorList>
            <person name="Whitman W.B."/>
            <person name="Woyke T."/>
            <person name="Klenk H.P."/>
            <person name="Zhou Y."/>
            <person name="Lilburn T.G."/>
            <person name="Beck B.J."/>
            <person name="De Vos P."/>
            <person name="Vandamme P."/>
            <person name="Eisen J.A."/>
            <person name="Garrity G."/>
            <person name="Hugenholtz P."/>
            <person name="Kyrpides N.C."/>
        </authorList>
    </citation>
    <scope>NUCLEOTIDE SEQUENCE [LARGE SCALE GENOMIC DNA]</scope>
    <source>
        <strain evidence="2 3">VKM Ac-2572</strain>
    </source>
</reference>
<dbReference type="PANTHER" id="PTHR43135">
    <property type="entry name" value="ALPHA-D-RIBOSE 1-METHYLPHOSPHONATE 5-TRIPHOSPHATE DIPHOSPHATASE"/>
    <property type="match status" value="1"/>
</dbReference>
<keyword evidence="2" id="KW-0378">Hydrolase</keyword>
<dbReference type="InterPro" id="IPR051781">
    <property type="entry name" value="Metallo-dep_Hydrolase"/>
</dbReference>
<proteinExistence type="predicted"/>
<dbReference type="OrthoDB" id="9766983at2"/>
<dbReference type="GO" id="GO:0016810">
    <property type="term" value="F:hydrolase activity, acting on carbon-nitrogen (but not peptide) bonds"/>
    <property type="evidence" value="ECO:0007669"/>
    <property type="project" value="InterPro"/>
</dbReference>
<dbReference type="AlphaFoldDB" id="A0A4R2HD44"/>
<evidence type="ECO:0000259" key="1">
    <source>
        <dbReference type="Pfam" id="PF01979"/>
    </source>
</evidence>
<dbReference type="PANTHER" id="PTHR43135:SF3">
    <property type="entry name" value="ALPHA-D-RIBOSE 1-METHYLPHOSPHONATE 5-TRIPHOSPHATE DIPHOSPHATASE"/>
    <property type="match status" value="1"/>
</dbReference>
<dbReference type="Gene3D" id="3.20.20.140">
    <property type="entry name" value="Metal-dependent hydrolases"/>
    <property type="match status" value="1"/>
</dbReference>
<dbReference type="InterPro" id="IPR006680">
    <property type="entry name" value="Amidohydro-rel"/>
</dbReference>
<protein>
    <submittedName>
        <fullName evidence="2">Imidazolonepropionase-like amidohydrolase</fullName>
    </submittedName>
</protein>
<dbReference type="Pfam" id="PF01979">
    <property type="entry name" value="Amidohydro_1"/>
    <property type="match status" value="1"/>
</dbReference>
<organism evidence="2 3">
    <name type="scientific">Kribbella steppae</name>
    <dbReference type="NCBI Taxonomy" id="2512223"/>
    <lineage>
        <taxon>Bacteria</taxon>
        <taxon>Bacillati</taxon>
        <taxon>Actinomycetota</taxon>
        <taxon>Actinomycetes</taxon>
        <taxon>Propionibacteriales</taxon>
        <taxon>Kribbellaceae</taxon>
        <taxon>Kribbella</taxon>
    </lineage>
</organism>
<keyword evidence="3" id="KW-1185">Reference proteome</keyword>
<feature type="domain" description="Amidohydrolase-related" evidence="1">
    <location>
        <begin position="52"/>
        <end position="366"/>
    </location>
</feature>
<name>A0A4R2HD44_9ACTN</name>
<dbReference type="CDD" id="cd01309">
    <property type="entry name" value="Met_dep_hydrolase_C"/>
    <property type="match status" value="1"/>
</dbReference>
<dbReference type="SUPFAM" id="SSF51556">
    <property type="entry name" value="Metallo-dependent hydrolases"/>
    <property type="match status" value="1"/>
</dbReference>
<dbReference type="SUPFAM" id="SSF51338">
    <property type="entry name" value="Composite domain of metallo-dependent hydrolases"/>
    <property type="match status" value="1"/>
</dbReference>
<gene>
    <name evidence="2" type="ORF">EV652_107101</name>
</gene>
<dbReference type="Proteomes" id="UP000294508">
    <property type="component" value="Unassembled WGS sequence"/>
</dbReference>
<evidence type="ECO:0000313" key="2">
    <source>
        <dbReference type="EMBL" id="TCO26210.1"/>
    </source>
</evidence>
<evidence type="ECO:0000313" key="3">
    <source>
        <dbReference type="Proteomes" id="UP000294508"/>
    </source>
</evidence>
<accession>A0A4R2HD44</accession>
<sequence>MELAVTGGTVVPIEGSPLVGGTVLIRDGRIVEVGMDVAVPDDAEVVDARGRWVVPGFVDAHTHMGTLEEGEGWAGDDHDEATAPVTAQLRALDAINHLDNGFRDAIGGGVLAVGVNPGSCNPIAGETVAVRCAGRSVDEMVLRSPAGMKSALGENPKKHYGDAGRMPSTRMGIAAVIRQALAEAREYDEARRTTSRPGVDLGKEALARVLRREIPWRQHCHRADDILTAVRLADEFGYDLVVDHGTEAHLVADVLVERGIPVLLGPLIVGRGKVELRNRAFRNARLLAEAGIELSLVTDHPVIPANLLHVQAAYAVREGLDRDVALRAITLNPARVLGVVDRIGSLVPGKDADLCIWSGDPLDPMQRVEAAYLRGQEVFRWDNTQQTGTINGQNWFA</sequence>
<dbReference type="InterPro" id="IPR011059">
    <property type="entry name" value="Metal-dep_hydrolase_composite"/>
</dbReference>
<dbReference type="EMBL" id="SLWN01000007">
    <property type="protein sequence ID" value="TCO26210.1"/>
    <property type="molecule type" value="Genomic_DNA"/>
</dbReference>